<name>A0ABW1IQS2_9BACL</name>
<feature type="transmembrane region" description="Helical" evidence="6">
    <location>
        <begin position="246"/>
        <end position="264"/>
    </location>
</feature>
<feature type="transmembrane region" description="Helical" evidence="6">
    <location>
        <begin position="68"/>
        <end position="88"/>
    </location>
</feature>
<feature type="transmembrane region" description="Helical" evidence="6">
    <location>
        <begin position="162"/>
        <end position="178"/>
    </location>
</feature>
<keyword evidence="4 6" id="KW-1133">Transmembrane helix</keyword>
<keyword evidence="2" id="KW-0813">Transport</keyword>
<dbReference type="InterPro" id="IPR020846">
    <property type="entry name" value="MFS_dom"/>
</dbReference>
<dbReference type="PANTHER" id="PTHR23506:SF23">
    <property type="entry name" value="GH10249P"/>
    <property type="match status" value="1"/>
</dbReference>
<comment type="subcellular location">
    <subcellularLocation>
        <location evidence="1">Cell membrane</location>
        <topology evidence="1">Multi-pass membrane protein</topology>
    </subcellularLocation>
</comment>
<organism evidence="8 9">
    <name type="scientific">Marinicrinis lubricantis</name>
    <dbReference type="NCBI Taxonomy" id="2086470"/>
    <lineage>
        <taxon>Bacteria</taxon>
        <taxon>Bacillati</taxon>
        <taxon>Bacillota</taxon>
        <taxon>Bacilli</taxon>
        <taxon>Bacillales</taxon>
        <taxon>Paenibacillaceae</taxon>
    </lineage>
</organism>
<feature type="transmembrane region" description="Helical" evidence="6">
    <location>
        <begin position="354"/>
        <end position="371"/>
    </location>
</feature>
<evidence type="ECO:0000313" key="9">
    <source>
        <dbReference type="Proteomes" id="UP001596250"/>
    </source>
</evidence>
<gene>
    <name evidence="8" type="ORF">ACFPXP_13690</name>
</gene>
<evidence type="ECO:0000256" key="6">
    <source>
        <dbReference type="SAM" id="Phobius"/>
    </source>
</evidence>
<feature type="transmembrane region" description="Helical" evidence="6">
    <location>
        <begin position="295"/>
        <end position="318"/>
    </location>
</feature>
<keyword evidence="5 6" id="KW-0472">Membrane</keyword>
<evidence type="ECO:0000259" key="7">
    <source>
        <dbReference type="PROSITE" id="PS50850"/>
    </source>
</evidence>
<protein>
    <submittedName>
        <fullName evidence="8">MFS transporter</fullName>
    </submittedName>
</protein>
<feature type="transmembrane region" description="Helical" evidence="6">
    <location>
        <begin position="271"/>
        <end position="289"/>
    </location>
</feature>
<dbReference type="InterPro" id="IPR036259">
    <property type="entry name" value="MFS_trans_sf"/>
</dbReference>
<feature type="domain" description="Major facilitator superfamily (MFS) profile" evidence="7">
    <location>
        <begin position="3"/>
        <end position="380"/>
    </location>
</feature>
<feature type="transmembrane region" description="Helical" evidence="6">
    <location>
        <begin position="94"/>
        <end position="116"/>
    </location>
</feature>
<dbReference type="Gene3D" id="1.20.1250.20">
    <property type="entry name" value="MFS general substrate transporter like domains"/>
    <property type="match status" value="1"/>
</dbReference>
<dbReference type="InterPro" id="IPR011701">
    <property type="entry name" value="MFS"/>
</dbReference>
<proteinExistence type="predicted"/>
<evidence type="ECO:0000256" key="5">
    <source>
        <dbReference type="ARBA" id="ARBA00023136"/>
    </source>
</evidence>
<evidence type="ECO:0000256" key="3">
    <source>
        <dbReference type="ARBA" id="ARBA00022692"/>
    </source>
</evidence>
<dbReference type="PANTHER" id="PTHR23506">
    <property type="entry name" value="GH10249P"/>
    <property type="match status" value="1"/>
</dbReference>
<dbReference type="Proteomes" id="UP001596250">
    <property type="component" value="Unassembled WGS sequence"/>
</dbReference>
<dbReference type="SUPFAM" id="SSF103473">
    <property type="entry name" value="MFS general substrate transporter"/>
    <property type="match status" value="1"/>
</dbReference>
<dbReference type="RefSeq" id="WP_379894839.1">
    <property type="nucleotide sequence ID" value="NZ_CBCSCT010000040.1"/>
</dbReference>
<dbReference type="EMBL" id="JBHSQV010000163">
    <property type="protein sequence ID" value="MFC5987457.1"/>
    <property type="molecule type" value="Genomic_DNA"/>
</dbReference>
<feature type="transmembrane region" description="Helical" evidence="6">
    <location>
        <begin position="137"/>
        <end position="156"/>
    </location>
</feature>
<keyword evidence="9" id="KW-1185">Reference proteome</keyword>
<keyword evidence="3 6" id="KW-0812">Transmembrane</keyword>
<feature type="transmembrane region" description="Helical" evidence="6">
    <location>
        <begin position="330"/>
        <end position="348"/>
    </location>
</feature>
<dbReference type="PROSITE" id="PS50850">
    <property type="entry name" value="MFS"/>
    <property type="match status" value="1"/>
</dbReference>
<reference evidence="9" key="1">
    <citation type="journal article" date="2019" name="Int. J. Syst. Evol. Microbiol.">
        <title>The Global Catalogue of Microorganisms (GCM) 10K type strain sequencing project: providing services to taxonomists for standard genome sequencing and annotation.</title>
        <authorList>
            <consortium name="The Broad Institute Genomics Platform"/>
            <consortium name="The Broad Institute Genome Sequencing Center for Infectious Disease"/>
            <person name="Wu L."/>
            <person name="Ma J."/>
        </authorList>
    </citation>
    <scope>NUCLEOTIDE SEQUENCE [LARGE SCALE GENOMIC DNA]</scope>
    <source>
        <strain evidence="9">CCM 8749</strain>
    </source>
</reference>
<evidence type="ECO:0000256" key="1">
    <source>
        <dbReference type="ARBA" id="ARBA00004651"/>
    </source>
</evidence>
<comment type="caution">
    <text evidence="8">The sequence shown here is derived from an EMBL/GenBank/DDBJ whole genome shotgun (WGS) entry which is preliminary data.</text>
</comment>
<feature type="transmembrane region" description="Helical" evidence="6">
    <location>
        <begin position="210"/>
        <end position="234"/>
    </location>
</feature>
<evidence type="ECO:0000256" key="4">
    <source>
        <dbReference type="ARBA" id="ARBA00022989"/>
    </source>
</evidence>
<accession>A0ABW1IQS2</accession>
<evidence type="ECO:0000313" key="8">
    <source>
        <dbReference type="EMBL" id="MFC5987457.1"/>
    </source>
</evidence>
<evidence type="ECO:0000256" key="2">
    <source>
        <dbReference type="ARBA" id="ARBA00022448"/>
    </source>
</evidence>
<sequence length="388" mass="42587">MRSALWLYLFIFVAFFDLHAQYPILTPFAISLGAAPSFIGYIMGMYSLTHLPGNVMAGYGVDRYGGKWFIVVSLTLGGILLIIQSHVVNPWQLLVIRSISGFVLAFLSPACLAMLAKMAKDAVHQSKLMTGNGIIHTLASVVSPAAGAALVAKLGFAQSFNMLGWGLIASALFAILFVKEPKQLMWQNPDVNPEQPNLEPEPSIKVTSSLLFFCLPMALSCSQGILFFEIPLAFRESENMVLTTGYLFSAISLGSLVTMSFWFLNRVSPLWRLSIGTLGLALLFFALSIEWALPLIVTLFLIGMTKGVIYPSIAAFLAQQSDHNKYGRNFAMLSIAYSIGAFLGPIIAGEVREFFSPYFAAFLVLMIGMLIRPRRNPKTWTSPNNVSI</sequence>
<dbReference type="InterPro" id="IPR050930">
    <property type="entry name" value="MFS_Vesicular_Transporter"/>
</dbReference>
<dbReference type="Pfam" id="PF07690">
    <property type="entry name" value="MFS_1"/>
    <property type="match status" value="1"/>
</dbReference>